<dbReference type="EMBL" id="KQ964461">
    <property type="protein sequence ID" value="KXN72047.1"/>
    <property type="molecule type" value="Genomic_DNA"/>
</dbReference>
<evidence type="ECO:0000256" key="4">
    <source>
        <dbReference type="ARBA" id="ARBA00022892"/>
    </source>
</evidence>
<dbReference type="AlphaFoldDB" id="A0A137PAL1"/>
<organism evidence="8 9">
    <name type="scientific">Conidiobolus coronatus (strain ATCC 28846 / CBS 209.66 / NRRL 28638)</name>
    <name type="common">Delacroixia coronata</name>
    <dbReference type="NCBI Taxonomy" id="796925"/>
    <lineage>
        <taxon>Eukaryota</taxon>
        <taxon>Fungi</taxon>
        <taxon>Fungi incertae sedis</taxon>
        <taxon>Zoopagomycota</taxon>
        <taxon>Entomophthoromycotina</taxon>
        <taxon>Entomophthoromycetes</taxon>
        <taxon>Entomophthorales</taxon>
        <taxon>Ancylistaceae</taxon>
        <taxon>Conidiobolus</taxon>
    </lineage>
</organism>
<dbReference type="FunFam" id="3.30.450.70:FF:000007">
    <property type="entry name" value="Putative sybindin-like family protein"/>
    <property type="match status" value="1"/>
</dbReference>
<dbReference type="CDD" id="cd14856">
    <property type="entry name" value="TRAPPC4_synbindin"/>
    <property type="match status" value="1"/>
</dbReference>
<dbReference type="STRING" id="796925.A0A137PAL1"/>
<dbReference type="OrthoDB" id="246406at2759"/>
<dbReference type="PANTHER" id="PTHR23249:SF15">
    <property type="entry name" value="TRAFFICKING PROTEIN PARTICLE COMPLEX SUBUNIT 4"/>
    <property type="match status" value="1"/>
</dbReference>
<keyword evidence="4 7" id="KW-0931">ER-Golgi transport</keyword>
<comment type="subunit">
    <text evidence="7">Part of the multisubunit transport protein particle (TRAPP) complex.</text>
</comment>
<dbReference type="Proteomes" id="UP000070444">
    <property type="component" value="Unassembled WGS sequence"/>
</dbReference>
<dbReference type="Pfam" id="PF04099">
    <property type="entry name" value="Sybindin"/>
    <property type="match status" value="1"/>
</dbReference>
<dbReference type="GO" id="GO:0005783">
    <property type="term" value="C:endoplasmic reticulum"/>
    <property type="evidence" value="ECO:0007669"/>
    <property type="project" value="UniProtKB-SubCell"/>
</dbReference>
<keyword evidence="5 7" id="KW-0333">Golgi apparatus</keyword>
<evidence type="ECO:0000313" key="9">
    <source>
        <dbReference type="Proteomes" id="UP000070444"/>
    </source>
</evidence>
<sequence length="131" mass="14886">MIYSLYIINKSGGLIYQSDFHTGLNQLSSNEYLVLAGTFHGVHALTSQISPIPNSKGITSLETNQFKLTCFQTLTGIKFLLVSDNNQTNLNLITKRVYELYGDYVLKNPFYTPEMPIRCELFDINLNQLLK</sequence>
<reference evidence="8 9" key="1">
    <citation type="journal article" date="2015" name="Genome Biol. Evol.">
        <title>Phylogenomic analyses indicate that early fungi evolved digesting cell walls of algal ancestors of land plants.</title>
        <authorList>
            <person name="Chang Y."/>
            <person name="Wang S."/>
            <person name="Sekimoto S."/>
            <person name="Aerts A.L."/>
            <person name="Choi C."/>
            <person name="Clum A."/>
            <person name="LaButti K.M."/>
            <person name="Lindquist E.A."/>
            <person name="Yee Ngan C."/>
            <person name="Ohm R.A."/>
            <person name="Salamov A.A."/>
            <person name="Grigoriev I.V."/>
            <person name="Spatafora J.W."/>
            <person name="Berbee M.L."/>
        </authorList>
    </citation>
    <scope>NUCLEOTIDE SEQUENCE [LARGE SCALE GENOMIC DNA]</scope>
    <source>
        <strain evidence="8 9">NRRL 28638</strain>
    </source>
</reference>
<evidence type="ECO:0000256" key="3">
    <source>
        <dbReference type="ARBA" id="ARBA00022824"/>
    </source>
</evidence>
<evidence type="ECO:0000256" key="1">
    <source>
        <dbReference type="ARBA" id="ARBA00004555"/>
    </source>
</evidence>
<name>A0A137PAL1_CONC2</name>
<proteinExistence type="inferred from homology"/>
<accession>A0A137PAL1</accession>
<dbReference type="SMART" id="SM01399">
    <property type="entry name" value="Sybindin"/>
    <property type="match status" value="1"/>
</dbReference>
<keyword evidence="2 7" id="KW-0813">Transport</keyword>
<gene>
    <name evidence="8" type="ORF">CONCODRAFT_48082</name>
</gene>
<dbReference type="GO" id="GO:0006888">
    <property type="term" value="P:endoplasmic reticulum to Golgi vesicle-mediated transport"/>
    <property type="evidence" value="ECO:0007669"/>
    <property type="project" value="UniProtKB-UniRule"/>
</dbReference>
<dbReference type="Gene3D" id="3.30.450.70">
    <property type="match status" value="1"/>
</dbReference>
<dbReference type="GO" id="GO:0005794">
    <property type="term" value="C:Golgi apparatus"/>
    <property type="evidence" value="ECO:0007669"/>
    <property type="project" value="UniProtKB-SubCell"/>
</dbReference>
<dbReference type="GO" id="GO:0030008">
    <property type="term" value="C:TRAPP complex"/>
    <property type="evidence" value="ECO:0007669"/>
    <property type="project" value="UniProtKB-UniRule"/>
</dbReference>
<evidence type="ECO:0000256" key="6">
    <source>
        <dbReference type="ARBA" id="ARBA00038179"/>
    </source>
</evidence>
<dbReference type="SUPFAM" id="SSF64356">
    <property type="entry name" value="SNARE-like"/>
    <property type="match status" value="1"/>
</dbReference>
<dbReference type="PANTHER" id="PTHR23249">
    <property type="entry name" value="TRAFFICKING PROTEIN PARTICLE COMPLEX SUBUNIT"/>
    <property type="match status" value="1"/>
</dbReference>
<keyword evidence="3 7" id="KW-0256">Endoplasmic reticulum</keyword>
<dbReference type="OMA" id="MPIRTEG"/>
<evidence type="ECO:0000256" key="2">
    <source>
        <dbReference type="ARBA" id="ARBA00022448"/>
    </source>
</evidence>
<dbReference type="InterPro" id="IPR011012">
    <property type="entry name" value="Longin-like_dom_sf"/>
</dbReference>
<protein>
    <recommendedName>
        <fullName evidence="7">Trafficking protein particle complex subunit</fullName>
    </recommendedName>
</protein>
<comment type="subcellular location">
    <subcellularLocation>
        <location evidence="7">Endoplasmic reticulum</location>
    </subcellularLocation>
    <subcellularLocation>
        <location evidence="7">Golgi apparatus</location>
        <location evidence="7">cis-Golgi network</location>
    </subcellularLocation>
    <subcellularLocation>
        <location evidence="1">Golgi apparatus</location>
    </subcellularLocation>
</comment>
<evidence type="ECO:0000256" key="7">
    <source>
        <dbReference type="RuleBase" id="RU366065"/>
    </source>
</evidence>
<evidence type="ECO:0000313" key="8">
    <source>
        <dbReference type="EMBL" id="KXN72047.1"/>
    </source>
</evidence>
<comment type="similarity">
    <text evidence="6">Belongs to the TRAPP small subunits family. TRAPPC4 subfamily.</text>
</comment>
<dbReference type="InterPro" id="IPR007233">
    <property type="entry name" value="TRAPPC"/>
</dbReference>
<evidence type="ECO:0000256" key="5">
    <source>
        <dbReference type="ARBA" id="ARBA00023034"/>
    </source>
</evidence>
<keyword evidence="9" id="KW-1185">Reference proteome</keyword>